<evidence type="ECO:0008006" key="3">
    <source>
        <dbReference type="Google" id="ProtNLM"/>
    </source>
</evidence>
<reference evidence="1 2" key="1">
    <citation type="submission" date="2023-10" db="EMBL/GenBank/DDBJ databases">
        <title>Hymenobacter endophyticus sp. nov., an isolate from the leaf tissues of wheat.</title>
        <authorList>
            <person name="Dai Y."/>
        </authorList>
    </citation>
    <scope>NUCLEOTIDE SEQUENCE [LARGE SCALE GENOMIC DNA]</scope>
    <source>
        <strain evidence="1 2">ZK17L-C2</strain>
    </source>
</reference>
<dbReference type="Proteomes" id="UP001250698">
    <property type="component" value="Unassembled WGS sequence"/>
</dbReference>
<evidence type="ECO:0000313" key="1">
    <source>
        <dbReference type="EMBL" id="MDU0371467.1"/>
    </source>
</evidence>
<evidence type="ECO:0000313" key="2">
    <source>
        <dbReference type="Proteomes" id="UP001250698"/>
    </source>
</evidence>
<comment type="caution">
    <text evidence="1">The sequence shown here is derived from an EMBL/GenBank/DDBJ whole genome shotgun (WGS) entry which is preliminary data.</text>
</comment>
<protein>
    <recommendedName>
        <fullName evidence="3">Cytosolic carboxypeptidase N-terminal domain-containing protein</fullName>
    </recommendedName>
</protein>
<dbReference type="RefSeq" id="WP_315998929.1">
    <property type="nucleotide sequence ID" value="NZ_JAWDJT010000009.1"/>
</dbReference>
<proteinExistence type="predicted"/>
<gene>
    <name evidence="1" type="ORF">ROI90_13750</name>
</gene>
<sequence length="115" mass="13245">MPQTAPFSLLYVLAADDQLMFELKRLDVESDEPAKKYFWFHFNYHNNQLTPLTFSSMEEGETQRRAFAEGLLEFDTAQGTYTPQAATEPVKLRVPPAPQLPLRAEAAVRDYFGWQ</sequence>
<accession>A0ABU3TJC4</accession>
<keyword evidence="2" id="KW-1185">Reference proteome</keyword>
<organism evidence="1 2">
    <name type="scientific">Hymenobacter endophyticus</name>
    <dbReference type="NCBI Taxonomy" id="3076335"/>
    <lineage>
        <taxon>Bacteria</taxon>
        <taxon>Pseudomonadati</taxon>
        <taxon>Bacteroidota</taxon>
        <taxon>Cytophagia</taxon>
        <taxon>Cytophagales</taxon>
        <taxon>Hymenobacteraceae</taxon>
        <taxon>Hymenobacter</taxon>
    </lineage>
</organism>
<name>A0ABU3TJC4_9BACT</name>
<dbReference type="EMBL" id="JAWDJT010000009">
    <property type="protein sequence ID" value="MDU0371467.1"/>
    <property type="molecule type" value="Genomic_DNA"/>
</dbReference>